<proteinExistence type="predicted"/>
<name>A0ABS2V3R4_9ACTN</name>
<evidence type="ECO:0000313" key="1">
    <source>
        <dbReference type="EMBL" id="MBM9624122.1"/>
    </source>
</evidence>
<dbReference type="Proteomes" id="UP000664109">
    <property type="component" value="Unassembled WGS sequence"/>
</dbReference>
<keyword evidence="2" id="KW-1185">Reference proteome</keyword>
<gene>
    <name evidence="1" type="ORF">JE024_36740</name>
</gene>
<evidence type="ECO:0000313" key="2">
    <source>
        <dbReference type="Proteomes" id="UP000664109"/>
    </source>
</evidence>
<dbReference type="EMBL" id="JAFEJA010000002">
    <property type="protein sequence ID" value="MBM9624122.1"/>
    <property type="molecule type" value="Genomic_DNA"/>
</dbReference>
<reference evidence="1 2" key="1">
    <citation type="journal article" date="2016" name="Arch. Microbiol.">
        <title>Streptomyces zhihengii sp. nov., isolated from rhizospheric soil of Psammosilene tunicoides.</title>
        <authorList>
            <person name="Huang M.J."/>
            <person name="Fei J.J."/>
            <person name="Salam N."/>
            <person name="Kim C.J."/>
            <person name="Hozzein W.N."/>
            <person name="Xiao M."/>
            <person name="Huang H.Q."/>
            <person name="Li W.J."/>
        </authorList>
    </citation>
    <scope>NUCLEOTIDE SEQUENCE [LARGE SCALE GENOMIC DNA]</scope>
    <source>
        <strain evidence="1 2">YIM T102</strain>
    </source>
</reference>
<dbReference type="RefSeq" id="WP_205378163.1">
    <property type="nucleotide sequence ID" value="NZ_JAFEJA010000002.1"/>
</dbReference>
<comment type="caution">
    <text evidence="1">The sequence shown here is derived from an EMBL/GenBank/DDBJ whole genome shotgun (WGS) entry which is preliminary data.</text>
</comment>
<organism evidence="1 2">
    <name type="scientific">Streptomyces zhihengii</name>
    <dbReference type="NCBI Taxonomy" id="1818004"/>
    <lineage>
        <taxon>Bacteria</taxon>
        <taxon>Bacillati</taxon>
        <taxon>Actinomycetota</taxon>
        <taxon>Actinomycetes</taxon>
        <taxon>Kitasatosporales</taxon>
        <taxon>Streptomycetaceae</taxon>
        <taxon>Streptomyces</taxon>
    </lineage>
</organism>
<sequence length="57" mass="5999">MLLVDPHIFADQLPNLKDTIVAAGRNLALGGLNSGEVPCALWTGVADACFLAFRSQS</sequence>
<accession>A0ABS2V3R4</accession>
<protein>
    <submittedName>
        <fullName evidence="1">Uncharacterized protein</fullName>
    </submittedName>
</protein>